<organism evidence="1 2">
    <name type="scientific">Enterococcus wangshanyuanii</name>
    <dbReference type="NCBI Taxonomy" id="2005703"/>
    <lineage>
        <taxon>Bacteria</taxon>
        <taxon>Bacillati</taxon>
        <taxon>Bacillota</taxon>
        <taxon>Bacilli</taxon>
        <taxon>Lactobacillales</taxon>
        <taxon>Enterococcaceae</taxon>
        <taxon>Enterococcus</taxon>
    </lineage>
</organism>
<keyword evidence="2" id="KW-1185">Reference proteome</keyword>
<reference evidence="2" key="1">
    <citation type="journal article" date="2019" name="Int. J. Syst. Evol. Microbiol.">
        <title>The Global Catalogue of Microorganisms (GCM) 10K type strain sequencing project: providing services to taxonomists for standard genome sequencing and annotation.</title>
        <authorList>
            <consortium name="The Broad Institute Genomics Platform"/>
            <consortium name="The Broad Institute Genome Sequencing Center for Infectious Disease"/>
            <person name="Wu L."/>
            <person name="Ma J."/>
        </authorList>
    </citation>
    <scope>NUCLEOTIDE SEQUENCE [LARGE SCALE GENOMIC DNA]</scope>
    <source>
        <strain evidence="2">CGMCC 1.15942</strain>
    </source>
</reference>
<proteinExistence type="predicted"/>
<name>A0ABQ1PF56_9ENTE</name>
<evidence type="ECO:0000313" key="2">
    <source>
        <dbReference type="Proteomes" id="UP000630615"/>
    </source>
</evidence>
<accession>A0ABQ1PF56</accession>
<evidence type="ECO:0000313" key="1">
    <source>
        <dbReference type="EMBL" id="GGC95955.1"/>
    </source>
</evidence>
<gene>
    <name evidence="1" type="ORF">GCM10011573_27000</name>
</gene>
<protein>
    <submittedName>
        <fullName evidence="1">Uncharacterized protein</fullName>
    </submittedName>
</protein>
<dbReference type="EMBL" id="BMKI01000006">
    <property type="protein sequence ID" value="GGC95955.1"/>
    <property type="molecule type" value="Genomic_DNA"/>
</dbReference>
<dbReference type="RefSeq" id="WP_088270435.1">
    <property type="nucleotide sequence ID" value="NZ_BMKI01000006.1"/>
</dbReference>
<dbReference type="Proteomes" id="UP000630615">
    <property type="component" value="Unassembled WGS sequence"/>
</dbReference>
<sequence>MKNTKSEKFKQDQMIVKKEGEELIRELELRISNSDNIQKKLLETLHSEIFLILSNIKNQPQKRIIISYPHLIVESWDYSDELGIRLLNFNDMYSKLIEHQLQL</sequence>
<comment type="caution">
    <text evidence="1">The sequence shown here is derived from an EMBL/GenBank/DDBJ whole genome shotgun (WGS) entry which is preliminary data.</text>
</comment>